<reference evidence="1 2" key="1">
    <citation type="submission" date="2020-02" db="EMBL/GenBank/DDBJ databases">
        <authorList>
            <person name="Zheng R.K."/>
            <person name="Sun C.M."/>
        </authorList>
    </citation>
    <scope>NUCLEOTIDE SEQUENCE [LARGE SCALE GENOMIC DNA]</scope>
    <source>
        <strain evidence="2">zrk23</strain>
    </source>
</reference>
<proteinExistence type="predicted"/>
<dbReference type="InterPro" id="IPR015867">
    <property type="entry name" value="N-reg_PII/ATP_PRibTrfase_C"/>
</dbReference>
<name>A0A6G6Y2L6_9SPHN</name>
<dbReference type="AlphaFoldDB" id="A0A6G6Y2L6"/>
<dbReference type="EMBL" id="CP049109">
    <property type="protein sequence ID" value="QIG79047.1"/>
    <property type="molecule type" value="Genomic_DNA"/>
</dbReference>
<dbReference type="KEGG" id="spzr:G5C33_04110"/>
<dbReference type="Proteomes" id="UP000501568">
    <property type="component" value="Chromosome"/>
</dbReference>
<gene>
    <name evidence="1" type="ORF">G5C33_04110</name>
</gene>
<accession>A0A6G6Y2L6</accession>
<protein>
    <submittedName>
        <fullName evidence="1">DUF3240 domain-containing protein</fullName>
    </submittedName>
</protein>
<dbReference type="RefSeq" id="WP_165326049.1">
    <property type="nucleotide sequence ID" value="NZ_CP049109.1"/>
</dbReference>
<keyword evidence="2" id="KW-1185">Reference proteome</keyword>
<dbReference type="Pfam" id="PF11582">
    <property type="entry name" value="DUF3240"/>
    <property type="match status" value="1"/>
</dbReference>
<evidence type="ECO:0000313" key="2">
    <source>
        <dbReference type="Proteomes" id="UP000501568"/>
    </source>
</evidence>
<evidence type="ECO:0000313" key="1">
    <source>
        <dbReference type="EMBL" id="QIG79047.1"/>
    </source>
</evidence>
<dbReference type="InterPro" id="IPR021634">
    <property type="entry name" value="DUF3240"/>
</dbReference>
<organism evidence="1 2">
    <name type="scientific">Stakelama tenebrarum</name>
    <dbReference type="NCBI Taxonomy" id="2711215"/>
    <lineage>
        <taxon>Bacteria</taxon>
        <taxon>Pseudomonadati</taxon>
        <taxon>Pseudomonadota</taxon>
        <taxon>Alphaproteobacteria</taxon>
        <taxon>Sphingomonadales</taxon>
        <taxon>Sphingomonadaceae</taxon>
        <taxon>Stakelama</taxon>
    </lineage>
</organism>
<dbReference type="Gene3D" id="3.30.70.120">
    <property type="match status" value="1"/>
</dbReference>
<sequence length="99" mass="10772">MADVLLTIHCARSDATAIARALRDATGVAVHEIDEAVHGHDFGDADTAEQVSGELRRSLLQLLVSRDHVEPTVEAARTARRRLPIRWHAVAVLASGRCE</sequence>